<evidence type="ECO:0000313" key="2">
    <source>
        <dbReference type="Proteomes" id="UP000654075"/>
    </source>
</evidence>
<proteinExistence type="predicted"/>
<dbReference type="SUPFAM" id="SSF56349">
    <property type="entry name" value="DNA breaking-rejoining enzymes"/>
    <property type="match status" value="1"/>
</dbReference>
<sequence length="446" mass="50619">MVKYQMEKGLLLATCQKETAEHLVMKDPGLIKEKRIPRSRTSAMPLMDGAASLTVEGKKMEMRREIAVLRPAMTWPAVAVSKAVVHTRTGKAQKVADRRKKRLKNAVKLLEGLEEMRMCGSDLEEISVSTGVRNDYARRLGDFWDFVEHEELEIEEVEDIDKALARYMTQQWKCGEAHNEGEKLKAAFEMANPDFARVGPHGLPRVARALKGWRKATPQQPRWPMPEEGAALIAGRLVEESKKEKGLWVLTGFSAYLRPSENSRLRIGDVIAPVSCSSKAMRHWTLFLSPFEQEILTKTKGFDEAIALDDTRMPWLGPALGKHAARRCKHFMQKGMSKADADKQPLWGFGQAEAYKEFHHAAEQVGLGWLAPTSYVLRHGGVSRDIALKLRSLEEAQRRGRWATLTSIKHYEKHGRLQWLLNKIGAATVARGQDCLRRFHTQFRDF</sequence>
<protein>
    <submittedName>
        <fullName evidence="1">Uncharacterized protein</fullName>
    </submittedName>
</protein>
<dbReference type="AlphaFoldDB" id="A0A813H2F2"/>
<accession>A0A813H2F2</accession>
<dbReference type="OrthoDB" id="5950681at2759"/>
<reference evidence="1" key="1">
    <citation type="submission" date="2021-02" db="EMBL/GenBank/DDBJ databases">
        <authorList>
            <person name="Dougan E. K."/>
            <person name="Rhodes N."/>
            <person name="Thang M."/>
            <person name="Chan C."/>
        </authorList>
    </citation>
    <scope>NUCLEOTIDE SEQUENCE</scope>
</reference>
<organism evidence="1 2">
    <name type="scientific">Polarella glacialis</name>
    <name type="common">Dinoflagellate</name>
    <dbReference type="NCBI Taxonomy" id="89957"/>
    <lineage>
        <taxon>Eukaryota</taxon>
        <taxon>Sar</taxon>
        <taxon>Alveolata</taxon>
        <taxon>Dinophyceae</taxon>
        <taxon>Suessiales</taxon>
        <taxon>Suessiaceae</taxon>
        <taxon>Polarella</taxon>
    </lineage>
</organism>
<dbReference type="InterPro" id="IPR011010">
    <property type="entry name" value="DNA_brk_join_enz"/>
</dbReference>
<dbReference type="GO" id="GO:0003677">
    <property type="term" value="F:DNA binding"/>
    <property type="evidence" value="ECO:0007669"/>
    <property type="project" value="InterPro"/>
</dbReference>
<dbReference type="EMBL" id="CAJNNV010030231">
    <property type="protein sequence ID" value="CAE8631875.1"/>
    <property type="molecule type" value="Genomic_DNA"/>
</dbReference>
<dbReference type="Proteomes" id="UP000654075">
    <property type="component" value="Unassembled WGS sequence"/>
</dbReference>
<name>A0A813H2F2_POLGL</name>
<comment type="caution">
    <text evidence="1">The sequence shown here is derived from an EMBL/GenBank/DDBJ whole genome shotgun (WGS) entry which is preliminary data.</text>
</comment>
<keyword evidence="2" id="KW-1185">Reference proteome</keyword>
<evidence type="ECO:0000313" key="1">
    <source>
        <dbReference type="EMBL" id="CAE8631875.1"/>
    </source>
</evidence>
<gene>
    <name evidence="1" type="ORF">PGLA1383_LOCUS47875</name>
</gene>